<organism evidence="1 2">
    <name type="scientific">Solanum commersonii</name>
    <name type="common">Commerson's wild potato</name>
    <name type="synonym">Commerson's nightshade</name>
    <dbReference type="NCBI Taxonomy" id="4109"/>
    <lineage>
        <taxon>Eukaryota</taxon>
        <taxon>Viridiplantae</taxon>
        <taxon>Streptophyta</taxon>
        <taxon>Embryophyta</taxon>
        <taxon>Tracheophyta</taxon>
        <taxon>Spermatophyta</taxon>
        <taxon>Magnoliopsida</taxon>
        <taxon>eudicotyledons</taxon>
        <taxon>Gunneridae</taxon>
        <taxon>Pentapetalae</taxon>
        <taxon>asterids</taxon>
        <taxon>lamiids</taxon>
        <taxon>Solanales</taxon>
        <taxon>Solanaceae</taxon>
        <taxon>Solanoideae</taxon>
        <taxon>Solaneae</taxon>
        <taxon>Solanum</taxon>
    </lineage>
</organism>
<name>A0A9J5WB97_SOLCO</name>
<evidence type="ECO:0000313" key="2">
    <source>
        <dbReference type="Proteomes" id="UP000824120"/>
    </source>
</evidence>
<dbReference type="OrthoDB" id="1304365at2759"/>
<comment type="caution">
    <text evidence="1">The sequence shown here is derived from an EMBL/GenBank/DDBJ whole genome shotgun (WGS) entry which is preliminary data.</text>
</comment>
<proteinExistence type="predicted"/>
<reference evidence="1 2" key="1">
    <citation type="submission" date="2020-09" db="EMBL/GenBank/DDBJ databases">
        <title>De no assembly of potato wild relative species, Solanum commersonii.</title>
        <authorList>
            <person name="Cho K."/>
        </authorList>
    </citation>
    <scope>NUCLEOTIDE SEQUENCE [LARGE SCALE GENOMIC DNA]</scope>
    <source>
        <strain evidence="1">LZ3.2</strain>
        <tissue evidence="1">Leaf</tissue>
    </source>
</reference>
<dbReference type="EMBL" id="JACXVP010000012">
    <property type="protein sequence ID" value="KAG5572813.1"/>
    <property type="molecule type" value="Genomic_DNA"/>
</dbReference>
<gene>
    <name evidence="1" type="ORF">H5410_062579</name>
</gene>
<protein>
    <submittedName>
        <fullName evidence="1">Uncharacterized protein</fullName>
    </submittedName>
</protein>
<dbReference type="AlphaFoldDB" id="A0A9J5WB97"/>
<dbReference type="Proteomes" id="UP000824120">
    <property type="component" value="Chromosome 12"/>
</dbReference>
<keyword evidence="2" id="KW-1185">Reference proteome</keyword>
<accession>A0A9J5WB97</accession>
<dbReference type="InterPro" id="IPR012340">
    <property type="entry name" value="NA-bd_OB-fold"/>
</dbReference>
<dbReference type="Gene3D" id="2.40.50.140">
    <property type="entry name" value="Nucleic acid-binding proteins"/>
    <property type="match status" value="1"/>
</dbReference>
<sequence length="79" mass="9077">MATEIELAKQSVPINKIPKHSGTKIQGTLFNKHIETRKDFLKPNKSDSIVNGRLDRVHPNYSSVHEEMELFFTDNTIIK</sequence>
<evidence type="ECO:0000313" key="1">
    <source>
        <dbReference type="EMBL" id="KAG5572813.1"/>
    </source>
</evidence>